<dbReference type="GeneID" id="95801133"/>
<evidence type="ECO:0000313" key="2">
    <source>
        <dbReference type="EMBL" id="SCG15043.1"/>
    </source>
</evidence>
<feature type="region of interest" description="Disordered" evidence="1">
    <location>
        <begin position="1"/>
        <end position="25"/>
    </location>
</feature>
<keyword evidence="3" id="KW-1185">Reference proteome</keyword>
<protein>
    <submittedName>
        <fullName evidence="2">Uncharacterized protein</fullName>
    </submittedName>
</protein>
<dbReference type="EMBL" id="LT607733">
    <property type="protein sequence ID" value="SCG15043.1"/>
    <property type="molecule type" value="Genomic_DNA"/>
</dbReference>
<evidence type="ECO:0000313" key="3">
    <source>
        <dbReference type="Proteomes" id="UP000198251"/>
    </source>
</evidence>
<feature type="compositionally biased region" description="Basic residues" evidence="1">
    <location>
        <begin position="1"/>
        <end position="10"/>
    </location>
</feature>
<evidence type="ECO:0000256" key="1">
    <source>
        <dbReference type="SAM" id="MobiDB-lite"/>
    </source>
</evidence>
<proteinExistence type="predicted"/>
<dbReference type="Proteomes" id="UP000198251">
    <property type="component" value="Chromosome I"/>
</dbReference>
<name>A0A1C5G561_MICEH</name>
<dbReference type="AlphaFoldDB" id="A0A1C5G561"/>
<sequence>MNLRFWRRKPAPPPPPRPPVGGTNLPAALFAPTQPIPTVQPGRAGTLTPAQQWRANGGRW</sequence>
<gene>
    <name evidence="2" type="ORF">GA0070610_1271</name>
</gene>
<reference evidence="2 3" key="1">
    <citation type="submission" date="2016-06" db="EMBL/GenBank/DDBJ databases">
        <authorList>
            <person name="Kjaerup R.B."/>
            <person name="Dalgaard T.S."/>
            <person name="Juul-Madsen H.R."/>
        </authorList>
    </citation>
    <scope>NUCLEOTIDE SEQUENCE [LARGE SCALE GENOMIC DNA]</scope>
    <source>
        <strain evidence="2 3">DSM 43913</strain>
    </source>
</reference>
<dbReference type="RefSeq" id="WP_088999130.1">
    <property type="nucleotide sequence ID" value="NZ_LT607733.1"/>
</dbReference>
<accession>A0A1C5G561</accession>
<organism evidence="2 3">
    <name type="scientific">Micromonospora echinofusca</name>
    <dbReference type="NCBI Taxonomy" id="47858"/>
    <lineage>
        <taxon>Bacteria</taxon>
        <taxon>Bacillati</taxon>
        <taxon>Actinomycetota</taxon>
        <taxon>Actinomycetes</taxon>
        <taxon>Micromonosporales</taxon>
        <taxon>Micromonosporaceae</taxon>
        <taxon>Micromonospora</taxon>
    </lineage>
</organism>